<dbReference type="Proteomes" id="UP001153269">
    <property type="component" value="Unassembled WGS sequence"/>
</dbReference>
<proteinExistence type="predicted"/>
<protein>
    <submittedName>
        <fullName evidence="2">Uncharacterized protein</fullName>
    </submittedName>
</protein>
<gene>
    <name evidence="2" type="ORF">PLEPLA_LOCUS4448</name>
</gene>
<dbReference type="AlphaFoldDB" id="A0A9N7Y8H8"/>
<evidence type="ECO:0000313" key="3">
    <source>
        <dbReference type="Proteomes" id="UP001153269"/>
    </source>
</evidence>
<evidence type="ECO:0000256" key="1">
    <source>
        <dbReference type="SAM" id="MobiDB-lite"/>
    </source>
</evidence>
<sequence>MAEEREGPCITPLLWCCARFPIAAPTLTVAPWAKAMMDSLSWQLPLFQRSTQDERAGRRGREDVWGQKTHVECEAAKWRLCSSSSGLVVLEGWLLLQANAKNCKPGSTSVQLGSLDGMKHRNPLASQGMRGRDKERNTEGTQTGS</sequence>
<keyword evidence="3" id="KW-1185">Reference proteome</keyword>
<comment type="caution">
    <text evidence="2">The sequence shown here is derived from an EMBL/GenBank/DDBJ whole genome shotgun (WGS) entry which is preliminary data.</text>
</comment>
<organism evidence="2 3">
    <name type="scientific">Pleuronectes platessa</name>
    <name type="common">European plaice</name>
    <dbReference type="NCBI Taxonomy" id="8262"/>
    <lineage>
        <taxon>Eukaryota</taxon>
        <taxon>Metazoa</taxon>
        <taxon>Chordata</taxon>
        <taxon>Craniata</taxon>
        <taxon>Vertebrata</taxon>
        <taxon>Euteleostomi</taxon>
        <taxon>Actinopterygii</taxon>
        <taxon>Neopterygii</taxon>
        <taxon>Teleostei</taxon>
        <taxon>Neoteleostei</taxon>
        <taxon>Acanthomorphata</taxon>
        <taxon>Carangaria</taxon>
        <taxon>Pleuronectiformes</taxon>
        <taxon>Pleuronectoidei</taxon>
        <taxon>Pleuronectidae</taxon>
        <taxon>Pleuronectes</taxon>
    </lineage>
</organism>
<dbReference type="EMBL" id="CADEAL010000223">
    <property type="protein sequence ID" value="CAB1416657.1"/>
    <property type="molecule type" value="Genomic_DNA"/>
</dbReference>
<reference evidence="2" key="1">
    <citation type="submission" date="2020-03" db="EMBL/GenBank/DDBJ databases">
        <authorList>
            <person name="Weist P."/>
        </authorList>
    </citation>
    <scope>NUCLEOTIDE SEQUENCE</scope>
</reference>
<accession>A0A9N7Y8H8</accession>
<name>A0A9N7Y8H8_PLEPL</name>
<evidence type="ECO:0000313" key="2">
    <source>
        <dbReference type="EMBL" id="CAB1416657.1"/>
    </source>
</evidence>
<feature type="region of interest" description="Disordered" evidence="1">
    <location>
        <begin position="103"/>
        <end position="145"/>
    </location>
</feature>